<feature type="transmembrane region" description="Helical" evidence="1">
    <location>
        <begin position="67"/>
        <end position="85"/>
    </location>
</feature>
<dbReference type="GO" id="GO:0004129">
    <property type="term" value="F:cytochrome-c oxidase activity"/>
    <property type="evidence" value="ECO:0007669"/>
    <property type="project" value="InterPro"/>
</dbReference>
<protein>
    <submittedName>
        <fullName evidence="3">Uncharacterized protein</fullName>
    </submittedName>
</protein>
<evidence type="ECO:0000256" key="1">
    <source>
        <dbReference type="SAM" id="Phobius"/>
    </source>
</evidence>
<dbReference type="InterPro" id="IPR013833">
    <property type="entry name" value="Cyt_c_oxidase_su3_a-hlx"/>
</dbReference>
<dbReference type="STRING" id="1408157.A0A1J7IZT5"/>
<organism evidence="3 4">
    <name type="scientific">Coniochaeta ligniaria NRRL 30616</name>
    <dbReference type="NCBI Taxonomy" id="1408157"/>
    <lineage>
        <taxon>Eukaryota</taxon>
        <taxon>Fungi</taxon>
        <taxon>Dikarya</taxon>
        <taxon>Ascomycota</taxon>
        <taxon>Pezizomycotina</taxon>
        <taxon>Sordariomycetes</taxon>
        <taxon>Sordariomycetidae</taxon>
        <taxon>Coniochaetales</taxon>
        <taxon>Coniochaetaceae</taxon>
        <taxon>Coniochaeta</taxon>
    </lineage>
</organism>
<dbReference type="AlphaFoldDB" id="A0A1J7IZT5"/>
<dbReference type="Proteomes" id="UP000182658">
    <property type="component" value="Unassembled WGS sequence"/>
</dbReference>
<feature type="signal peptide" evidence="2">
    <location>
        <begin position="1"/>
        <end position="18"/>
    </location>
</feature>
<dbReference type="GO" id="GO:0022904">
    <property type="term" value="P:respiratory electron transport chain"/>
    <property type="evidence" value="ECO:0007669"/>
    <property type="project" value="InterPro"/>
</dbReference>
<keyword evidence="4" id="KW-1185">Reference proteome</keyword>
<feature type="transmembrane region" description="Helical" evidence="1">
    <location>
        <begin position="34"/>
        <end position="55"/>
    </location>
</feature>
<evidence type="ECO:0000256" key="2">
    <source>
        <dbReference type="SAM" id="SignalP"/>
    </source>
</evidence>
<dbReference type="OrthoDB" id="10050457at2759"/>
<keyword evidence="1" id="KW-1133">Transmembrane helix</keyword>
<feature type="transmembrane region" description="Helical" evidence="1">
    <location>
        <begin position="122"/>
        <end position="142"/>
    </location>
</feature>
<evidence type="ECO:0000313" key="3">
    <source>
        <dbReference type="EMBL" id="OIW23128.1"/>
    </source>
</evidence>
<dbReference type="InParanoid" id="A0A1J7IZT5"/>
<keyword evidence="1" id="KW-0472">Membrane</keyword>
<name>A0A1J7IZT5_9PEZI</name>
<gene>
    <name evidence="3" type="ORF">CONLIGDRAFT_686899</name>
</gene>
<reference evidence="3 4" key="1">
    <citation type="submission" date="2016-10" db="EMBL/GenBank/DDBJ databases">
        <title>Draft genome sequence of Coniochaeta ligniaria NRRL30616, a lignocellulolytic fungus for bioabatement of inhibitors in plant biomass hydrolysates.</title>
        <authorList>
            <consortium name="DOE Joint Genome Institute"/>
            <person name="Jimenez D.J."/>
            <person name="Hector R.E."/>
            <person name="Riley R."/>
            <person name="Sun H."/>
            <person name="Grigoriev I.V."/>
            <person name="Van Elsas J.D."/>
            <person name="Nichols N.N."/>
        </authorList>
    </citation>
    <scope>NUCLEOTIDE SEQUENCE [LARGE SCALE GENOMIC DNA]</scope>
    <source>
        <strain evidence="3 4">NRRL 30616</strain>
    </source>
</reference>
<keyword evidence="2" id="KW-0732">Signal</keyword>
<dbReference type="EMBL" id="KV875108">
    <property type="protein sequence ID" value="OIW23128.1"/>
    <property type="molecule type" value="Genomic_DNA"/>
</dbReference>
<keyword evidence="1" id="KW-0812">Transmembrane</keyword>
<proteinExistence type="predicted"/>
<sequence length="222" mass="24609">MSDCLICAILFATHTVLGRNYTTGTSPQDLLELSLAAVNTSILLLCSIAHGLSMLKMQRNAKAKTRFWLAVTGVFSAVFIGFKHHELVNLVHKPSGPTRGAFLRHDYEAGHGIFNSHMRVKIYMRGFILPVILTAIPFWLVMTQGGRCYQPSASQQSTSWWPSDYGEGTGSQRSSALLNVLLLALDIWHFEWLVSKRNLPEFQRLIGPPGLPSTAMPTNIAL</sequence>
<dbReference type="InterPro" id="IPR035973">
    <property type="entry name" value="Cyt_c_oxidase_su3-like_sf"/>
</dbReference>
<dbReference type="GO" id="GO:0016020">
    <property type="term" value="C:membrane"/>
    <property type="evidence" value="ECO:0007669"/>
    <property type="project" value="InterPro"/>
</dbReference>
<feature type="chain" id="PRO_5009644975" evidence="2">
    <location>
        <begin position="19"/>
        <end position="222"/>
    </location>
</feature>
<dbReference type="SUPFAM" id="SSF81452">
    <property type="entry name" value="Cytochrome c oxidase subunit III-like"/>
    <property type="match status" value="1"/>
</dbReference>
<evidence type="ECO:0000313" key="4">
    <source>
        <dbReference type="Proteomes" id="UP000182658"/>
    </source>
</evidence>
<dbReference type="Gene3D" id="1.20.120.80">
    <property type="entry name" value="Cytochrome c oxidase, subunit III, four-helix bundle"/>
    <property type="match status" value="1"/>
</dbReference>
<accession>A0A1J7IZT5</accession>